<dbReference type="EMBL" id="CALNXK010000048">
    <property type="protein sequence ID" value="CAH3130751.1"/>
    <property type="molecule type" value="Genomic_DNA"/>
</dbReference>
<proteinExistence type="predicted"/>
<evidence type="ECO:0008006" key="3">
    <source>
        <dbReference type="Google" id="ProtNLM"/>
    </source>
</evidence>
<evidence type="ECO:0000313" key="2">
    <source>
        <dbReference type="Proteomes" id="UP001159405"/>
    </source>
</evidence>
<evidence type="ECO:0000313" key="1">
    <source>
        <dbReference type="EMBL" id="CAH3130751.1"/>
    </source>
</evidence>
<protein>
    <recommendedName>
        <fullName evidence="3">DMI1</fullName>
    </recommendedName>
</protein>
<sequence length="281" mass="30901">RLLVLYDTSRATPGDVIDHFCDAVNAFKPPGSLEIKERDIKVLQLTADTNDSSSVLSLSESQSTDVKPWISEWLKQNGVVLVCTLSKHDIKSFLDDVNLKSGKLVLFSLGKCNPNSWNVKAQAKPAVSRGKSLDNVKRVLLLYKASTESSETQDIVDHFCDALNQVKPPGCVSIENENLLNVFKYEKEGVKNRTEKWLAAPNSVLIILCLGGQEDLSRQHFTDNNGALFTKIFPVCLGTVVPTEWPEAYCLGVANPEKINRPNDFEGGGLDTLVAAIRGVE</sequence>
<dbReference type="Proteomes" id="UP001159405">
    <property type="component" value="Unassembled WGS sequence"/>
</dbReference>
<accession>A0ABN8P1Z3</accession>
<feature type="non-terminal residue" evidence="1">
    <location>
        <position position="1"/>
    </location>
</feature>
<reference evidence="1 2" key="1">
    <citation type="submission" date="2022-05" db="EMBL/GenBank/DDBJ databases">
        <authorList>
            <consortium name="Genoscope - CEA"/>
            <person name="William W."/>
        </authorList>
    </citation>
    <scope>NUCLEOTIDE SEQUENCE [LARGE SCALE GENOMIC DNA]</scope>
</reference>
<name>A0ABN8P1Z3_9CNID</name>
<comment type="caution">
    <text evidence="1">The sequence shown here is derived from an EMBL/GenBank/DDBJ whole genome shotgun (WGS) entry which is preliminary data.</text>
</comment>
<keyword evidence="2" id="KW-1185">Reference proteome</keyword>
<organism evidence="1 2">
    <name type="scientific">Porites lobata</name>
    <dbReference type="NCBI Taxonomy" id="104759"/>
    <lineage>
        <taxon>Eukaryota</taxon>
        <taxon>Metazoa</taxon>
        <taxon>Cnidaria</taxon>
        <taxon>Anthozoa</taxon>
        <taxon>Hexacorallia</taxon>
        <taxon>Scleractinia</taxon>
        <taxon>Fungiina</taxon>
        <taxon>Poritidae</taxon>
        <taxon>Porites</taxon>
    </lineage>
</organism>
<gene>
    <name evidence="1" type="ORF">PLOB_00034802</name>
</gene>